<reference evidence="1 2" key="1">
    <citation type="submission" date="2024-07" db="EMBL/GenBank/DDBJ databases">
        <title>Uliginosibacterium paludis KCTC:42655.</title>
        <authorList>
            <person name="Kim M.K."/>
        </authorList>
    </citation>
    <scope>NUCLEOTIDE SEQUENCE [LARGE SCALE GENOMIC DNA]</scope>
    <source>
        <strain evidence="1 2">KCTC 42655</strain>
    </source>
</reference>
<evidence type="ECO:0000313" key="2">
    <source>
        <dbReference type="Proteomes" id="UP001548590"/>
    </source>
</evidence>
<organism evidence="1 2">
    <name type="scientific">Uliginosibacterium paludis</name>
    <dbReference type="NCBI Taxonomy" id="1615952"/>
    <lineage>
        <taxon>Bacteria</taxon>
        <taxon>Pseudomonadati</taxon>
        <taxon>Pseudomonadota</taxon>
        <taxon>Betaproteobacteria</taxon>
        <taxon>Rhodocyclales</taxon>
        <taxon>Zoogloeaceae</taxon>
        <taxon>Uliginosibacterium</taxon>
    </lineage>
</organism>
<dbReference type="Gene3D" id="1.25.40.10">
    <property type="entry name" value="Tetratricopeptide repeat domain"/>
    <property type="match status" value="1"/>
</dbReference>
<sequence length="214" mass="24236">MAEPRSRKQILNLSLVALVCLLAAWGIWQAQRVMRADFTAMQARYRIDGWAAGKSQWTVPAWIEARDDLLEASRIAPDNPLTFDYLAQLNALRGRRAWEAPELRKAYFSDALRFQKISLALRPENGAAWASLALGHFALEDHPAAFGALRQALRYGPYEVPVKQMAEELVLAMWAEAPADLHAWLLQRHRDGTSDEKADIDRLAKRYGVRIQEG</sequence>
<dbReference type="EMBL" id="JBEWLZ010000014">
    <property type="protein sequence ID" value="MET1491696.1"/>
    <property type="molecule type" value="Genomic_DNA"/>
</dbReference>
<dbReference type="RefSeq" id="WP_345928161.1">
    <property type="nucleotide sequence ID" value="NZ_JBDIVF010000005.1"/>
</dbReference>
<comment type="caution">
    <text evidence="1">The sequence shown here is derived from an EMBL/GenBank/DDBJ whole genome shotgun (WGS) entry which is preliminary data.</text>
</comment>
<dbReference type="SUPFAM" id="SSF48452">
    <property type="entry name" value="TPR-like"/>
    <property type="match status" value="1"/>
</dbReference>
<gene>
    <name evidence="1" type="ORF">ABVT11_17795</name>
</gene>
<keyword evidence="2" id="KW-1185">Reference proteome</keyword>
<proteinExistence type="predicted"/>
<name>A0ABV2CUV2_9RHOO</name>
<dbReference type="InterPro" id="IPR011990">
    <property type="entry name" value="TPR-like_helical_dom_sf"/>
</dbReference>
<dbReference type="Proteomes" id="UP001548590">
    <property type="component" value="Unassembled WGS sequence"/>
</dbReference>
<evidence type="ECO:0000313" key="1">
    <source>
        <dbReference type="EMBL" id="MET1491696.1"/>
    </source>
</evidence>
<protein>
    <recommendedName>
        <fullName evidence="3">Tetratricopeptide repeat protein</fullName>
    </recommendedName>
</protein>
<accession>A0ABV2CUV2</accession>
<evidence type="ECO:0008006" key="3">
    <source>
        <dbReference type="Google" id="ProtNLM"/>
    </source>
</evidence>